<reference evidence="7" key="1">
    <citation type="submission" date="2024-06" db="EMBL/GenBank/DDBJ databases">
        <title>Draft Genome Sequences of Epichloe bromicola Strains Isolated from Elymus ciliaris.</title>
        <authorList>
            <consortium name="Epichloe bromicola genome sequencing consortium"/>
            <person name="Miura A."/>
            <person name="Imano S."/>
            <person name="Ashida A."/>
            <person name="Sato I."/>
            <person name="Chiba S."/>
            <person name="Tanaka A."/>
            <person name="Camagna M."/>
            <person name="Takemoto D."/>
        </authorList>
    </citation>
    <scope>NUCLEOTIDE SEQUENCE [LARGE SCALE GENOMIC DNA]</scope>
    <source>
        <strain evidence="7">DP</strain>
    </source>
</reference>
<evidence type="ECO:0000313" key="6">
    <source>
        <dbReference type="EMBL" id="GAB0131765.1"/>
    </source>
</evidence>
<proteinExistence type="predicted"/>
<dbReference type="Proteomes" id="UP001562357">
    <property type="component" value="Unassembled WGS sequence"/>
</dbReference>
<feature type="compositionally biased region" description="Basic and acidic residues" evidence="4">
    <location>
        <begin position="234"/>
        <end position="249"/>
    </location>
</feature>
<dbReference type="Gene3D" id="1.10.150.50">
    <property type="entry name" value="Transcription Factor, Ets-1"/>
    <property type="match status" value="1"/>
</dbReference>
<feature type="region of interest" description="Disordered" evidence="4">
    <location>
        <begin position="411"/>
        <end position="452"/>
    </location>
</feature>
<dbReference type="InterPro" id="IPR013761">
    <property type="entry name" value="SAM/pointed_sf"/>
</dbReference>
<dbReference type="PANTHER" id="PTHR46040">
    <property type="entry name" value="HIGH MOBILITY GROUP PROTEIN 2"/>
    <property type="match status" value="1"/>
</dbReference>
<dbReference type="SUPFAM" id="SSF47769">
    <property type="entry name" value="SAM/Pointed domain"/>
    <property type="match status" value="1"/>
</dbReference>
<dbReference type="SUPFAM" id="SSF47095">
    <property type="entry name" value="HMG-box"/>
    <property type="match status" value="1"/>
</dbReference>
<dbReference type="PANTHER" id="PTHR46040:SF3">
    <property type="entry name" value="HIGH MOBILITY GROUP PROTEIN 2"/>
    <property type="match status" value="1"/>
</dbReference>
<dbReference type="SMART" id="SM00398">
    <property type="entry name" value="HMG"/>
    <property type="match status" value="1"/>
</dbReference>
<evidence type="ECO:0000259" key="5">
    <source>
        <dbReference type="PROSITE" id="PS50118"/>
    </source>
</evidence>
<evidence type="ECO:0000256" key="1">
    <source>
        <dbReference type="ARBA" id="ARBA00023125"/>
    </source>
</evidence>
<accession>A0ABQ0CE97</accession>
<dbReference type="InterPro" id="IPR009071">
    <property type="entry name" value="HMG_box_dom"/>
</dbReference>
<keyword evidence="1 3" id="KW-0238">DNA-binding</keyword>
<dbReference type="PROSITE" id="PS50118">
    <property type="entry name" value="HMG_BOX_2"/>
    <property type="match status" value="1"/>
</dbReference>
<protein>
    <recommendedName>
        <fullName evidence="5">HMG box domain-containing protein</fullName>
    </recommendedName>
</protein>
<evidence type="ECO:0000256" key="4">
    <source>
        <dbReference type="SAM" id="MobiDB-lite"/>
    </source>
</evidence>
<feature type="compositionally biased region" description="Basic and acidic residues" evidence="4">
    <location>
        <begin position="199"/>
        <end position="210"/>
    </location>
</feature>
<feature type="region of interest" description="Disordered" evidence="4">
    <location>
        <begin position="68"/>
        <end position="110"/>
    </location>
</feature>
<dbReference type="InterPro" id="IPR001660">
    <property type="entry name" value="SAM"/>
</dbReference>
<sequence length="452" mass="49136">MTHELEGVFADLGLTQYLDAFVDQGFDAWDIILDIQESDLDALGVKLGHRRKLQRRIANARGIAPSISLASSSKSSPEESKQDGLRREASRADASSEPSGPDENAPERPPSAYVLFSNKMRDDLKSQNLTFTEIAKLVGENWQSLQPGEKVFFESQANAAKERYHQQLAEYKKTPEYRKYAQYLHDFKERQAKQFKGQDSSKRTKVEPARLRHGSTSSSATPNTNSSASGSSSERLRGSEPPPTRRERVNSTASVAGSQYSSVAPTPIPAHHSYDDPGLSPRTKHFDGASPTEPQHRHSRQSSNMRSKAHAESMHQHLPSLSDMLDTSQNNMTHSTTAASEGNPFVTSQPTSSSGRPSLDGISSLPSSRTPTLRHHSSSNSTTLSGSSAGSFGRPYVDGSLPIHALLSDRSTARPLNSERQLNPIVTGGAGAANKQKPPPFEFAQGPSGYGT</sequence>
<dbReference type="InterPro" id="IPR051965">
    <property type="entry name" value="ChromReg_NeuronalGeneExpr"/>
</dbReference>
<keyword evidence="2 3" id="KW-0539">Nucleus</keyword>
<organism evidence="6 7">
    <name type="scientific">Epichloe bromicola</name>
    <dbReference type="NCBI Taxonomy" id="79588"/>
    <lineage>
        <taxon>Eukaryota</taxon>
        <taxon>Fungi</taxon>
        <taxon>Dikarya</taxon>
        <taxon>Ascomycota</taxon>
        <taxon>Pezizomycotina</taxon>
        <taxon>Sordariomycetes</taxon>
        <taxon>Hypocreomycetidae</taxon>
        <taxon>Hypocreales</taxon>
        <taxon>Clavicipitaceae</taxon>
        <taxon>Epichloe</taxon>
    </lineage>
</organism>
<feature type="compositionally biased region" description="Polar residues" evidence="4">
    <location>
        <begin position="250"/>
        <end position="264"/>
    </location>
</feature>
<dbReference type="Pfam" id="PF00505">
    <property type="entry name" value="HMG_box"/>
    <property type="match status" value="1"/>
</dbReference>
<feature type="compositionally biased region" description="Basic and acidic residues" evidence="4">
    <location>
        <begin position="76"/>
        <end position="91"/>
    </location>
</feature>
<evidence type="ECO:0000256" key="3">
    <source>
        <dbReference type="PROSITE-ProRule" id="PRU00267"/>
    </source>
</evidence>
<keyword evidence="7" id="KW-1185">Reference proteome</keyword>
<evidence type="ECO:0000313" key="7">
    <source>
        <dbReference type="Proteomes" id="UP001562357"/>
    </source>
</evidence>
<feature type="compositionally biased region" description="Low complexity" evidence="4">
    <location>
        <begin position="378"/>
        <end position="390"/>
    </location>
</feature>
<dbReference type="Gene3D" id="1.10.30.10">
    <property type="entry name" value="High mobility group box domain"/>
    <property type="match status" value="1"/>
</dbReference>
<feature type="region of interest" description="Disordered" evidence="4">
    <location>
        <begin position="191"/>
        <end position="390"/>
    </location>
</feature>
<dbReference type="InterPro" id="IPR036910">
    <property type="entry name" value="HMG_box_dom_sf"/>
</dbReference>
<comment type="caution">
    <text evidence="6">The sequence shown here is derived from an EMBL/GenBank/DDBJ whole genome shotgun (WGS) entry which is preliminary data.</text>
</comment>
<gene>
    <name evidence="6" type="primary">g224</name>
    <name evidence="6" type="ORF">EsDP_00000224</name>
</gene>
<feature type="DNA-binding region" description="HMG box" evidence="3">
    <location>
        <begin position="106"/>
        <end position="172"/>
    </location>
</feature>
<dbReference type="Pfam" id="PF00536">
    <property type="entry name" value="SAM_1"/>
    <property type="match status" value="1"/>
</dbReference>
<feature type="compositionally biased region" description="Polar residues" evidence="4">
    <location>
        <begin position="325"/>
        <end position="356"/>
    </location>
</feature>
<dbReference type="EMBL" id="BAAFGZ010000004">
    <property type="protein sequence ID" value="GAB0131765.1"/>
    <property type="molecule type" value="Genomic_DNA"/>
</dbReference>
<feature type="compositionally biased region" description="Low complexity" evidence="4">
    <location>
        <begin position="215"/>
        <end position="233"/>
    </location>
</feature>
<name>A0ABQ0CE97_9HYPO</name>
<evidence type="ECO:0000256" key="2">
    <source>
        <dbReference type="ARBA" id="ARBA00023242"/>
    </source>
</evidence>
<feature type="domain" description="HMG box" evidence="5">
    <location>
        <begin position="106"/>
        <end position="172"/>
    </location>
</feature>
<dbReference type="SMART" id="SM00454">
    <property type="entry name" value="SAM"/>
    <property type="match status" value="1"/>
</dbReference>